<proteinExistence type="inferred from homology"/>
<dbReference type="Pfam" id="PF00743">
    <property type="entry name" value="FMO-like"/>
    <property type="match status" value="1"/>
</dbReference>
<dbReference type="Proteomes" id="UP001564626">
    <property type="component" value="Unassembled WGS sequence"/>
</dbReference>
<evidence type="ECO:0000256" key="2">
    <source>
        <dbReference type="ARBA" id="ARBA00010139"/>
    </source>
</evidence>
<gene>
    <name evidence="7" type="ORF">AB8O55_02220</name>
</gene>
<evidence type="ECO:0000313" key="8">
    <source>
        <dbReference type="Proteomes" id="UP001564626"/>
    </source>
</evidence>
<accession>A0ABV4CDN9</accession>
<evidence type="ECO:0000313" key="7">
    <source>
        <dbReference type="EMBL" id="MEY8038202.1"/>
    </source>
</evidence>
<dbReference type="PRINTS" id="PR00411">
    <property type="entry name" value="PNDRDTASEI"/>
</dbReference>
<dbReference type="EC" id="1.14.13.-" evidence="7"/>
<dbReference type="PANTHER" id="PTHR43872:SF1">
    <property type="entry name" value="MONOOXYGENASE, PUTATIVE (AFU_ORTHOLOGUE AFUA_8G02570)-RELATED"/>
    <property type="match status" value="1"/>
</dbReference>
<name>A0ABV4CDN9_9PSEU</name>
<comment type="cofactor">
    <cofactor evidence="1">
        <name>FAD</name>
        <dbReference type="ChEBI" id="CHEBI:57692"/>
    </cofactor>
</comment>
<dbReference type="GO" id="GO:0004497">
    <property type="term" value="F:monooxygenase activity"/>
    <property type="evidence" value="ECO:0007669"/>
    <property type="project" value="UniProtKB-KW"/>
</dbReference>
<comment type="similarity">
    <text evidence="2">Belongs to the FAD-binding monooxygenase family.</text>
</comment>
<dbReference type="InterPro" id="IPR036188">
    <property type="entry name" value="FAD/NAD-bd_sf"/>
</dbReference>
<dbReference type="InterPro" id="IPR051820">
    <property type="entry name" value="FAD-binding_MO"/>
</dbReference>
<dbReference type="RefSeq" id="WP_345360968.1">
    <property type="nucleotide sequence ID" value="NZ_BAABII010000005.1"/>
</dbReference>
<dbReference type="Pfam" id="PF13450">
    <property type="entry name" value="NAD_binding_8"/>
    <property type="match status" value="1"/>
</dbReference>
<evidence type="ECO:0000256" key="3">
    <source>
        <dbReference type="ARBA" id="ARBA00022630"/>
    </source>
</evidence>
<comment type="caution">
    <text evidence="7">The sequence shown here is derived from an EMBL/GenBank/DDBJ whole genome shotgun (WGS) entry which is preliminary data.</text>
</comment>
<dbReference type="Gene3D" id="3.50.50.60">
    <property type="entry name" value="FAD/NAD(P)-binding domain"/>
    <property type="match status" value="2"/>
</dbReference>
<sequence>MTSRHWDVLIVGAGLSGIGAAYRIGSAAPDRDYAIFEARGAIGGTWDLFRYPGVRSDSDMHTLGYPFRPWTRRESIADGASIREYIRDTAAEHGIDRHIRFHHRVVAAAWSSAHARWTVEVEVGPERRTETHTCSFLYLCSGYYDYDHGHVVDFPGQDRFRGRIVHPQHWPADLSYRGERVVVVGSGATAVTLVPSMAEDAAHVTMLQRSPSYIASRPDVDPLAERLRAHLPDRLAYRLVRGKNILTGTLVYRLCRRWPRRAARVLRDGVAGQLPDSVPLDPHFAPRYDPWDQRLCLVPNGDLFRALRDGRASVVTDGLASFTEHGVRLASGAELAADVVVTATGLEMLAFGGIDLTVDGEAVDPGRQVVYKGVMFSGVPNLAWSLGYTNASWTLRSDLTARYVRRVLDHMRRHGHTTCLPRPRGAGARRSERPILDLSSGYVMRAADRLPKQGARRPWRLHQNYLVELPAMRLSRVDDGSLLFSRTASAPDRSATTAPTR</sequence>
<protein>
    <submittedName>
        <fullName evidence="7">Flavin-containing monooxygenase</fullName>
        <ecNumber evidence="7">1.14.13.-</ecNumber>
    </submittedName>
</protein>
<keyword evidence="4" id="KW-0274">FAD</keyword>
<evidence type="ECO:0000256" key="1">
    <source>
        <dbReference type="ARBA" id="ARBA00001974"/>
    </source>
</evidence>
<reference evidence="7 8" key="1">
    <citation type="submission" date="2024-08" db="EMBL/GenBank/DDBJ databases">
        <title>Genome mining of Saccharopolyspora cebuensis PGLac3 from Nigerian medicinal plant.</title>
        <authorList>
            <person name="Ezeobiora C.E."/>
            <person name="Igbokwe N.H."/>
            <person name="Amin D.H."/>
            <person name="Mendie U.E."/>
        </authorList>
    </citation>
    <scope>NUCLEOTIDE SEQUENCE [LARGE SCALE GENOMIC DNA]</scope>
    <source>
        <strain evidence="7 8">PGLac3</strain>
    </source>
</reference>
<evidence type="ECO:0000256" key="6">
    <source>
        <dbReference type="ARBA" id="ARBA00023033"/>
    </source>
</evidence>
<evidence type="ECO:0000256" key="5">
    <source>
        <dbReference type="ARBA" id="ARBA00023002"/>
    </source>
</evidence>
<keyword evidence="3" id="KW-0285">Flavoprotein</keyword>
<keyword evidence="5 7" id="KW-0560">Oxidoreductase</keyword>
<organism evidence="7 8">
    <name type="scientific">Saccharopolyspora cebuensis</name>
    <dbReference type="NCBI Taxonomy" id="418759"/>
    <lineage>
        <taxon>Bacteria</taxon>
        <taxon>Bacillati</taxon>
        <taxon>Actinomycetota</taxon>
        <taxon>Actinomycetes</taxon>
        <taxon>Pseudonocardiales</taxon>
        <taxon>Pseudonocardiaceae</taxon>
        <taxon>Saccharopolyspora</taxon>
    </lineage>
</organism>
<dbReference type="InterPro" id="IPR020946">
    <property type="entry name" value="Flavin_mOase-like"/>
</dbReference>
<keyword evidence="6 7" id="KW-0503">Monooxygenase</keyword>
<evidence type="ECO:0000256" key="4">
    <source>
        <dbReference type="ARBA" id="ARBA00022827"/>
    </source>
</evidence>
<dbReference type="SUPFAM" id="SSF51905">
    <property type="entry name" value="FAD/NAD(P)-binding domain"/>
    <property type="match status" value="1"/>
</dbReference>
<dbReference type="PANTHER" id="PTHR43872">
    <property type="entry name" value="MONOOXYGENASE, PUTATIVE (AFU_ORTHOLOGUE AFUA_8G02570)-RELATED"/>
    <property type="match status" value="1"/>
</dbReference>
<keyword evidence="8" id="KW-1185">Reference proteome</keyword>
<dbReference type="EMBL" id="JBGEHV010000002">
    <property type="protein sequence ID" value="MEY8038202.1"/>
    <property type="molecule type" value="Genomic_DNA"/>
</dbReference>